<name>A0ABV8CC77_9GAMM</name>
<accession>A0ABV8CC77</accession>
<reference evidence="2" key="1">
    <citation type="journal article" date="2019" name="Int. J. Syst. Evol. Microbiol.">
        <title>The Global Catalogue of Microorganisms (GCM) 10K type strain sequencing project: providing services to taxonomists for standard genome sequencing and annotation.</title>
        <authorList>
            <consortium name="The Broad Institute Genomics Platform"/>
            <consortium name="The Broad Institute Genome Sequencing Center for Infectious Disease"/>
            <person name="Wu L."/>
            <person name="Ma J."/>
        </authorList>
    </citation>
    <scope>NUCLEOTIDE SEQUENCE [LARGE SCALE GENOMIC DNA]</scope>
    <source>
        <strain evidence="2">CCUG 59858</strain>
    </source>
</reference>
<gene>
    <name evidence="1" type="ORF">ACFORL_02315</name>
</gene>
<keyword evidence="2" id="KW-1185">Reference proteome</keyword>
<evidence type="ECO:0008006" key="3">
    <source>
        <dbReference type="Google" id="ProtNLM"/>
    </source>
</evidence>
<evidence type="ECO:0000313" key="1">
    <source>
        <dbReference type="EMBL" id="MFC3907915.1"/>
    </source>
</evidence>
<comment type="caution">
    <text evidence="1">The sequence shown here is derived from an EMBL/GenBank/DDBJ whole genome shotgun (WGS) entry which is preliminary data.</text>
</comment>
<proteinExistence type="predicted"/>
<dbReference type="EMBL" id="JBHSAB010000001">
    <property type="protein sequence ID" value="MFC3907915.1"/>
    <property type="molecule type" value="Genomic_DNA"/>
</dbReference>
<evidence type="ECO:0000313" key="2">
    <source>
        <dbReference type="Proteomes" id="UP001595758"/>
    </source>
</evidence>
<dbReference type="RefSeq" id="WP_382340690.1">
    <property type="nucleotide sequence ID" value="NZ_JBHSAB010000001.1"/>
</dbReference>
<sequence length="1117" mass="126184">MPMLKEEPNNITEEYLSELFKDTDLLSDINIKAVLEHKDKVAVCAILSFLKQLGLLKGINGQNNFTALIEYTEPEWLLDTLEDLDDSELLTGPGAQANFNGLVKHEQVFQLVQALENLNSSGLLTGNDGEENRNAVIGHQHPTWVADSLLLLQRKGLLAGDDGQFYRKLLTSSDYPPAIANALVIFRGTDLIKVDNAEATCKAWATINLGRGIDYEQKAFLEQYLKMLKRCRVFTGAAAPIILNAILEHENPLALAELFLEMRLANLLKIDVPYFDMIIKHTNPEEIKRALIHFLSIDGGLFTGPQAQVNFSTVLNYSQPVKVARALQIMKEQGYSIQDVISQPAEQLIDFLIKDTLLTCQQKNLAQKFFKHFFKIHSKGLNINQEDIISFFVKYQPKINQLIAIMGEDIFSFLQQTGVNSTAPVQRLLEAYQLISDDGIQSCREIYSKFKQQIRQDQHRMKWVNILYIWGELHSLEGAALTEDSKKKSAMFSGQADTLDQYYSTLSHWFAERIVACFRFPEDKAISADVLLEKLPIEMLPKLAYARKRLQHNEYAEFFDQMLLADLDKGTNLRQFVTNAASDSESIKQLNQHNQRIIRQLIESGVNVNLARNFPYILPFEVGGECSYKLDGQYLAIWNSFKLLREHVNNFEQHYPNSLKKELSELSTAIVKFRNQLLKTARDEDDEQAFLKCKSRLINNDIVALANKITAKIERIKSAVTPGDVLDALGGVFEQGYHFSEAYKILQDLHIDMRVKKEPANTKPRSFHVESWDKNKMLTFFLGNLLSCCLATDGAYFNAMIQRRMDEAMFMHVVIDNHTGLPVCGNWLFFGEDRDKPGTVHVVANFFEINSGIAANELLRNALVDHLLFFTGEFAKKINAANFIMRPLTYGQIPDFKQFGSLQAIKIKKVGGSLGQSEAKLLLRTLDSKQVVDRLQKAIAEANGNQEMTLVLSHLYNAFSQLESFALTYKQGNELSSEDQYNTLKVYNSVKRLTKNLSQFLPVSHNLKLLQQTLNTVIDSHENNNQALVNQHYYLDALKLSGFHVYDPKVMTLSNSALKQVIASAANEQAVNQNPAAKSGELLSSSGFYSGGVKLAKAMASLRSCKWSNSAEFRTAP</sequence>
<dbReference type="Proteomes" id="UP001595758">
    <property type="component" value="Unassembled WGS sequence"/>
</dbReference>
<organism evidence="1 2">
    <name type="scientific">Legionella dresdenensis</name>
    <dbReference type="NCBI Taxonomy" id="450200"/>
    <lineage>
        <taxon>Bacteria</taxon>
        <taxon>Pseudomonadati</taxon>
        <taxon>Pseudomonadota</taxon>
        <taxon>Gammaproteobacteria</taxon>
        <taxon>Legionellales</taxon>
        <taxon>Legionellaceae</taxon>
        <taxon>Legionella</taxon>
    </lineage>
</organism>
<protein>
    <recommendedName>
        <fullName evidence="3">Ankyrin repeat protein</fullName>
    </recommendedName>
</protein>